<sequence>MLGKGKAPQRPAIEPGRKTPRRIQWLDEDAHGQERTRSPVHILDPSGEDPEAFNALRDALEKHRDSTLAATPLSKIHYYSPRSAPKAVVEDYDQSSFSSDGEEDQNAGSSGDGSGTLSPAPLGISMITKHVADIIQREQFILKLTRAMMMFGGPSHRLQYQIQSAARVLDINLSLLYLPDVALISFDDAATGTSHIKLIRQPSSLDLDKLTSAFRLYWRVIHDKLSANDASICLDELMQKTPMYNWWQVIIIGGMCSTSICTVSFGGSFLDAVISFPLGAFLVAIQMLSVRNVLYSHVFDFIAAALAATHKFCYSAVASSSVVLILPGFIVLTASLELMSRNVVSGSVRLCYALVYALFLGFGFTMGAQLFQILTGHQIVGSEDYVCSAAHDPNGAWYQRTPSKLWVPMFSTFLSLKNQASWNSREFPVLIAIACIGWVTNHFTGLKFTGQSDIIAAVGAFAVGIIANLYAKVFSGNAFVVMITGILFQLPSGLGTGGLLSYATEQASGSTTSYISGFWTAMKLVSVAIGLAIGLSLALVIAHPIQSRKREAGIFSL</sequence>
<keyword evidence="2 7" id="KW-0812">Transmembrane</keyword>
<evidence type="ECO:0000256" key="7">
    <source>
        <dbReference type="SAM" id="Phobius"/>
    </source>
</evidence>
<evidence type="ECO:0000259" key="9">
    <source>
        <dbReference type="Pfam" id="PF12821"/>
    </source>
</evidence>
<comment type="caution">
    <text evidence="10">The sequence shown here is derived from an EMBL/GenBank/DDBJ whole genome shotgun (WGS) entry which is preliminary data.</text>
</comment>
<gene>
    <name evidence="10" type="ORF">H1R20_g6019</name>
</gene>
<dbReference type="InterPro" id="IPR010619">
    <property type="entry name" value="ThrE-like_N"/>
</dbReference>
<organism evidence="10 11">
    <name type="scientific">Candolleomyces eurysporus</name>
    <dbReference type="NCBI Taxonomy" id="2828524"/>
    <lineage>
        <taxon>Eukaryota</taxon>
        <taxon>Fungi</taxon>
        <taxon>Dikarya</taxon>
        <taxon>Basidiomycota</taxon>
        <taxon>Agaricomycotina</taxon>
        <taxon>Agaricomycetes</taxon>
        <taxon>Agaricomycetidae</taxon>
        <taxon>Agaricales</taxon>
        <taxon>Agaricineae</taxon>
        <taxon>Psathyrellaceae</taxon>
        <taxon>Candolleomyces</taxon>
    </lineage>
</organism>
<feature type="non-terminal residue" evidence="10">
    <location>
        <position position="557"/>
    </location>
</feature>
<feature type="transmembrane region" description="Helical" evidence="7">
    <location>
        <begin position="427"/>
        <end position="448"/>
    </location>
</feature>
<comment type="subcellular location">
    <subcellularLocation>
        <location evidence="1">Membrane</location>
        <topology evidence="1">Multi-pass membrane protein</topology>
    </subcellularLocation>
</comment>
<protein>
    <recommendedName>
        <fullName evidence="12">DUF1212-domain-containing protein</fullName>
    </recommendedName>
</protein>
<dbReference type="PANTHER" id="PTHR31082">
    <property type="entry name" value="PHEROMONE-REGULATED MEMBRANE PROTEIN 10"/>
    <property type="match status" value="1"/>
</dbReference>
<dbReference type="OrthoDB" id="413008at2759"/>
<feature type="domain" description="Threonine/Serine exporter ThrE" evidence="9">
    <location>
        <begin position="431"/>
        <end position="540"/>
    </location>
</feature>
<feature type="transmembrane region" description="Helical" evidence="7">
    <location>
        <begin position="454"/>
        <end position="471"/>
    </location>
</feature>
<keyword evidence="4 7" id="KW-0472">Membrane</keyword>
<feature type="region of interest" description="Disordered" evidence="6">
    <location>
        <begin position="89"/>
        <end position="118"/>
    </location>
</feature>
<evidence type="ECO:0000256" key="3">
    <source>
        <dbReference type="ARBA" id="ARBA00022989"/>
    </source>
</evidence>
<evidence type="ECO:0000256" key="6">
    <source>
        <dbReference type="SAM" id="MobiDB-lite"/>
    </source>
</evidence>
<dbReference type="GO" id="GO:0016020">
    <property type="term" value="C:membrane"/>
    <property type="evidence" value="ECO:0007669"/>
    <property type="project" value="UniProtKB-SubCell"/>
</dbReference>
<dbReference type="Proteomes" id="UP001140091">
    <property type="component" value="Unassembled WGS sequence"/>
</dbReference>
<feature type="transmembrane region" description="Helical" evidence="7">
    <location>
        <begin position="272"/>
        <end position="291"/>
    </location>
</feature>
<evidence type="ECO:0000313" key="11">
    <source>
        <dbReference type="Proteomes" id="UP001140091"/>
    </source>
</evidence>
<evidence type="ECO:0000313" key="10">
    <source>
        <dbReference type="EMBL" id="KAJ2931111.1"/>
    </source>
</evidence>
<keyword evidence="3 7" id="KW-1133">Transmembrane helix</keyword>
<dbReference type="EMBL" id="JANBPK010000811">
    <property type="protein sequence ID" value="KAJ2931111.1"/>
    <property type="molecule type" value="Genomic_DNA"/>
</dbReference>
<proteinExistence type="inferred from homology"/>
<feature type="transmembrane region" description="Helical" evidence="7">
    <location>
        <begin position="246"/>
        <end position="266"/>
    </location>
</feature>
<name>A0A9W8JA03_9AGAR</name>
<dbReference type="Pfam" id="PF06738">
    <property type="entry name" value="ThrE"/>
    <property type="match status" value="1"/>
</dbReference>
<dbReference type="Pfam" id="PF12821">
    <property type="entry name" value="ThrE_2"/>
    <property type="match status" value="1"/>
</dbReference>
<keyword evidence="11" id="KW-1185">Reference proteome</keyword>
<reference evidence="10" key="1">
    <citation type="submission" date="2022-06" db="EMBL/GenBank/DDBJ databases">
        <title>Genome Sequence of Candolleomyces eurysporus.</title>
        <authorList>
            <person name="Buettner E."/>
        </authorList>
    </citation>
    <scope>NUCLEOTIDE SEQUENCE</scope>
    <source>
        <strain evidence="10">VTCC 930004</strain>
    </source>
</reference>
<evidence type="ECO:0000259" key="8">
    <source>
        <dbReference type="Pfam" id="PF06738"/>
    </source>
</evidence>
<evidence type="ECO:0000256" key="1">
    <source>
        <dbReference type="ARBA" id="ARBA00004141"/>
    </source>
</evidence>
<feature type="domain" description="Threonine/serine exporter-like N-terminal" evidence="8">
    <location>
        <begin position="139"/>
        <end position="370"/>
    </location>
</feature>
<dbReference type="AlphaFoldDB" id="A0A9W8JA03"/>
<dbReference type="InterPro" id="IPR024528">
    <property type="entry name" value="ThrE_2"/>
</dbReference>
<feature type="transmembrane region" description="Helical" evidence="7">
    <location>
        <begin position="524"/>
        <end position="542"/>
    </location>
</feature>
<dbReference type="PANTHER" id="PTHR31082:SF4">
    <property type="entry name" value="PHEROMONE-REGULATED MEMBRANE PROTEIN 10"/>
    <property type="match status" value="1"/>
</dbReference>
<comment type="similarity">
    <text evidence="5">Belongs to the ThrE exporter (TC 2.A.79) family.</text>
</comment>
<evidence type="ECO:0000256" key="5">
    <source>
        <dbReference type="ARBA" id="ARBA00034125"/>
    </source>
</evidence>
<evidence type="ECO:0008006" key="12">
    <source>
        <dbReference type="Google" id="ProtNLM"/>
    </source>
</evidence>
<feature type="region of interest" description="Disordered" evidence="6">
    <location>
        <begin position="1"/>
        <end position="51"/>
    </location>
</feature>
<feature type="transmembrane region" description="Helical" evidence="7">
    <location>
        <begin position="478"/>
        <end position="504"/>
    </location>
</feature>
<evidence type="ECO:0000256" key="4">
    <source>
        <dbReference type="ARBA" id="ARBA00023136"/>
    </source>
</evidence>
<feature type="transmembrane region" description="Helical" evidence="7">
    <location>
        <begin position="352"/>
        <end position="371"/>
    </location>
</feature>
<accession>A0A9W8JA03</accession>
<dbReference type="InterPro" id="IPR051361">
    <property type="entry name" value="ThrE/Ser_Exporter"/>
</dbReference>
<dbReference type="GO" id="GO:0022857">
    <property type="term" value="F:transmembrane transporter activity"/>
    <property type="evidence" value="ECO:0007669"/>
    <property type="project" value="InterPro"/>
</dbReference>
<feature type="compositionally biased region" description="Basic and acidic residues" evidence="6">
    <location>
        <begin position="24"/>
        <end position="37"/>
    </location>
</feature>
<evidence type="ECO:0000256" key="2">
    <source>
        <dbReference type="ARBA" id="ARBA00022692"/>
    </source>
</evidence>
<feature type="transmembrane region" description="Helical" evidence="7">
    <location>
        <begin position="312"/>
        <end position="332"/>
    </location>
</feature>